<dbReference type="AlphaFoldDB" id="A0AAD7DLB4"/>
<dbReference type="Proteomes" id="UP001221757">
    <property type="component" value="Unassembled WGS sequence"/>
</dbReference>
<keyword evidence="2" id="KW-1185">Reference proteome</keyword>
<comment type="caution">
    <text evidence="1">The sequence shown here is derived from an EMBL/GenBank/DDBJ whole genome shotgun (WGS) entry which is preliminary data.</text>
</comment>
<organism evidence="1 2">
    <name type="scientific">Mycena rosella</name>
    <name type="common">Pink bonnet</name>
    <name type="synonym">Agaricus rosellus</name>
    <dbReference type="NCBI Taxonomy" id="1033263"/>
    <lineage>
        <taxon>Eukaryota</taxon>
        <taxon>Fungi</taxon>
        <taxon>Dikarya</taxon>
        <taxon>Basidiomycota</taxon>
        <taxon>Agaricomycotina</taxon>
        <taxon>Agaricomycetes</taxon>
        <taxon>Agaricomycetidae</taxon>
        <taxon>Agaricales</taxon>
        <taxon>Marasmiineae</taxon>
        <taxon>Mycenaceae</taxon>
        <taxon>Mycena</taxon>
    </lineage>
</organism>
<proteinExistence type="predicted"/>
<accession>A0AAD7DLB4</accession>
<sequence length="116" mass="13185">MEVITSIGTYLHKERGHIIFWEDDKVIELPSGASVMFPAGTKRYSFIPMAANEERFLIRQFCHAGVLRWGEKGGRSDSEFEALASPVELEAWNEKQGRRAEASAKMFSKVVDIFVF</sequence>
<dbReference type="EMBL" id="JARKIE010000044">
    <property type="protein sequence ID" value="KAJ7693958.1"/>
    <property type="molecule type" value="Genomic_DNA"/>
</dbReference>
<evidence type="ECO:0000313" key="2">
    <source>
        <dbReference type="Proteomes" id="UP001221757"/>
    </source>
</evidence>
<evidence type="ECO:0000313" key="1">
    <source>
        <dbReference type="EMBL" id="KAJ7693958.1"/>
    </source>
</evidence>
<name>A0AAD7DLB4_MYCRO</name>
<gene>
    <name evidence="1" type="ORF">B0H17DRAFT_932423</name>
</gene>
<reference evidence="1" key="1">
    <citation type="submission" date="2023-03" db="EMBL/GenBank/DDBJ databases">
        <title>Massive genome expansion in bonnet fungi (Mycena s.s.) driven by repeated elements and novel gene families across ecological guilds.</title>
        <authorList>
            <consortium name="Lawrence Berkeley National Laboratory"/>
            <person name="Harder C.B."/>
            <person name="Miyauchi S."/>
            <person name="Viragh M."/>
            <person name="Kuo A."/>
            <person name="Thoen E."/>
            <person name="Andreopoulos B."/>
            <person name="Lu D."/>
            <person name="Skrede I."/>
            <person name="Drula E."/>
            <person name="Henrissat B."/>
            <person name="Morin E."/>
            <person name="Kohler A."/>
            <person name="Barry K."/>
            <person name="LaButti K."/>
            <person name="Morin E."/>
            <person name="Salamov A."/>
            <person name="Lipzen A."/>
            <person name="Mereny Z."/>
            <person name="Hegedus B."/>
            <person name="Baldrian P."/>
            <person name="Stursova M."/>
            <person name="Weitz H."/>
            <person name="Taylor A."/>
            <person name="Grigoriev I.V."/>
            <person name="Nagy L.G."/>
            <person name="Martin F."/>
            <person name="Kauserud H."/>
        </authorList>
    </citation>
    <scope>NUCLEOTIDE SEQUENCE</scope>
    <source>
        <strain evidence="1">CBHHK067</strain>
    </source>
</reference>
<protein>
    <submittedName>
        <fullName evidence="1">Uncharacterized protein</fullName>
    </submittedName>
</protein>